<evidence type="ECO:0000256" key="7">
    <source>
        <dbReference type="RuleBase" id="RU363032"/>
    </source>
</evidence>
<dbReference type="InterPro" id="IPR000515">
    <property type="entry name" value="MetI-like"/>
</dbReference>
<feature type="domain" description="ABC transmembrane type-1" evidence="8">
    <location>
        <begin position="62"/>
        <end position="235"/>
    </location>
</feature>
<gene>
    <name evidence="9" type="primary">ssuC_4</name>
    <name evidence="9" type="ORF">SPSIL_011210</name>
</gene>
<sequence length="256" mass="28260">MKTGIKYIGDQFINSLGIIMLLLVWEFAPRYGLVDRQFFPPFSQVLLYLGKLAASGVLFIHIAASLQRIFLGLVLAAIIAVPAGIILGGVFPALSRNLMRLFRLLEQVNALPLSLIFILFFGIGELVKVFIIFWSTIWPILFTTIAGVRHVDPLYINMARSLGANRLEIFSKVILPAAAPAIFTGIRSGATYAFFILIAAESMGAYYGVGRLIRSSTFGAVIVIALLGMSLNYLLHSIENSFLDWKKNLRDNDSVT</sequence>
<evidence type="ECO:0000256" key="3">
    <source>
        <dbReference type="ARBA" id="ARBA00022475"/>
    </source>
</evidence>
<protein>
    <submittedName>
        <fullName evidence="9">Aliphatic sulfonates transport permease protein SsuC</fullName>
    </submittedName>
</protein>
<dbReference type="PANTHER" id="PTHR30151:SF0">
    <property type="entry name" value="ABC TRANSPORTER PERMEASE PROTEIN MJ0413-RELATED"/>
    <property type="match status" value="1"/>
</dbReference>
<dbReference type="Pfam" id="PF00528">
    <property type="entry name" value="BPD_transp_1"/>
    <property type="match status" value="1"/>
</dbReference>
<dbReference type="Gene3D" id="1.10.3720.10">
    <property type="entry name" value="MetI-like"/>
    <property type="match status" value="1"/>
</dbReference>
<dbReference type="PANTHER" id="PTHR30151">
    <property type="entry name" value="ALKANE SULFONATE ABC TRANSPORTER-RELATED, MEMBRANE SUBUNIT"/>
    <property type="match status" value="1"/>
</dbReference>
<evidence type="ECO:0000313" key="9">
    <source>
        <dbReference type="EMBL" id="XFO65012.1"/>
    </source>
</evidence>
<name>A0ABZ3IH44_9FIRM</name>
<evidence type="ECO:0000313" key="10">
    <source>
        <dbReference type="Proteomes" id="UP000216752"/>
    </source>
</evidence>
<comment type="subcellular location">
    <subcellularLocation>
        <location evidence="1 7">Cell membrane</location>
        <topology evidence="1 7">Multi-pass membrane protein</topology>
    </subcellularLocation>
</comment>
<evidence type="ECO:0000256" key="4">
    <source>
        <dbReference type="ARBA" id="ARBA00022692"/>
    </source>
</evidence>
<keyword evidence="3" id="KW-1003">Cell membrane</keyword>
<reference evidence="9" key="1">
    <citation type="submission" date="2024-05" db="EMBL/GenBank/DDBJ databases">
        <title>Isolation and characterization of Sporomusa carbonis sp. nov., a carboxydotrophic hydrogenogen in the genus of Sporomusa isolated from a charcoal burning pile.</title>
        <authorList>
            <person name="Boeer T."/>
            <person name="Rosenbaum F."/>
            <person name="Eysell L."/>
            <person name="Mueller V."/>
            <person name="Daniel R."/>
            <person name="Poehlein A."/>
        </authorList>
    </citation>
    <scope>NUCLEOTIDE SEQUENCE [LARGE SCALE GENOMIC DNA]</scope>
    <source>
        <strain evidence="9">DSM 10669</strain>
    </source>
</reference>
<dbReference type="Proteomes" id="UP000216752">
    <property type="component" value="Chromosome"/>
</dbReference>
<proteinExistence type="inferred from homology"/>
<organism evidence="9 10">
    <name type="scientific">Sporomusa silvacetica DSM 10669</name>
    <dbReference type="NCBI Taxonomy" id="1123289"/>
    <lineage>
        <taxon>Bacteria</taxon>
        <taxon>Bacillati</taxon>
        <taxon>Bacillota</taxon>
        <taxon>Negativicutes</taxon>
        <taxon>Selenomonadales</taxon>
        <taxon>Sporomusaceae</taxon>
        <taxon>Sporomusa</taxon>
    </lineage>
</organism>
<keyword evidence="6 7" id="KW-0472">Membrane</keyword>
<evidence type="ECO:0000256" key="5">
    <source>
        <dbReference type="ARBA" id="ARBA00022989"/>
    </source>
</evidence>
<feature type="transmembrane region" description="Helical" evidence="7">
    <location>
        <begin position="104"/>
        <end position="123"/>
    </location>
</feature>
<feature type="transmembrane region" description="Helical" evidence="7">
    <location>
        <begin position="45"/>
        <end position="63"/>
    </location>
</feature>
<keyword evidence="2 7" id="KW-0813">Transport</keyword>
<keyword evidence="10" id="KW-1185">Reference proteome</keyword>
<feature type="transmembrane region" description="Helical" evidence="7">
    <location>
        <begin position="12"/>
        <end position="33"/>
    </location>
</feature>
<dbReference type="EMBL" id="CP155573">
    <property type="protein sequence ID" value="XFO65012.1"/>
    <property type="molecule type" value="Genomic_DNA"/>
</dbReference>
<keyword evidence="4 7" id="KW-0812">Transmembrane</keyword>
<evidence type="ECO:0000256" key="1">
    <source>
        <dbReference type="ARBA" id="ARBA00004651"/>
    </source>
</evidence>
<dbReference type="RefSeq" id="WP_373665441.1">
    <property type="nucleotide sequence ID" value="NZ_CP155573.1"/>
</dbReference>
<feature type="transmembrane region" description="Helical" evidence="7">
    <location>
        <begin position="69"/>
        <end position="92"/>
    </location>
</feature>
<dbReference type="SUPFAM" id="SSF161098">
    <property type="entry name" value="MetI-like"/>
    <property type="match status" value="1"/>
</dbReference>
<dbReference type="InterPro" id="IPR035906">
    <property type="entry name" value="MetI-like_sf"/>
</dbReference>
<comment type="similarity">
    <text evidence="7">Belongs to the binding-protein-dependent transport system permease family.</text>
</comment>
<accession>A0ABZ3IH44</accession>
<evidence type="ECO:0000256" key="6">
    <source>
        <dbReference type="ARBA" id="ARBA00023136"/>
    </source>
</evidence>
<feature type="transmembrane region" description="Helical" evidence="7">
    <location>
        <begin position="129"/>
        <end position="148"/>
    </location>
</feature>
<dbReference type="CDD" id="cd06261">
    <property type="entry name" value="TM_PBP2"/>
    <property type="match status" value="1"/>
</dbReference>
<evidence type="ECO:0000259" key="8">
    <source>
        <dbReference type="PROSITE" id="PS50928"/>
    </source>
</evidence>
<feature type="transmembrane region" description="Helical" evidence="7">
    <location>
        <begin position="216"/>
        <end position="235"/>
    </location>
</feature>
<dbReference type="PROSITE" id="PS50928">
    <property type="entry name" value="ABC_TM1"/>
    <property type="match status" value="1"/>
</dbReference>
<keyword evidence="5 7" id="KW-1133">Transmembrane helix</keyword>
<evidence type="ECO:0000256" key="2">
    <source>
        <dbReference type="ARBA" id="ARBA00022448"/>
    </source>
</evidence>